<dbReference type="InterPro" id="IPR033379">
    <property type="entry name" value="Acid_Pase_AS"/>
</dbReference>
<feature type="compositionally biased region" description="Basic and acidic residues" evidence="4">
    <location>
        <begin position="42"/>
        <end position="56"/>
    </location>
</feature>
<comment type="caution">
    <text evidence="6">The sequence shown here is derived from an EMBL/GenBank/DDBJ whole genome shotgun (WGS) entry which is preliminary data.</text>
</comment>
<dbReference type="InterPro" id="IPR029033">
    <property type="entry name" value="His_PPase_superfam"/>
</dbReference>
<dbReference type="CDD" id="cd07061">
    <property type="entry name" value="HP_HAP_like"/>
    <property type="match status" value="1"/>
</dbReference>
<keyword evidence="3" id="KW-0378">Hydrolase</keyword>
<dbReference type="GO" id="GO:0016158">
    <property type="term" value="F:inositol hexakisphosphate 3-phosphatase activity"/>
    <property type="evidence" value="ECO:0007669"/>
    <property type="project" value="UniProtKB-EC"/>
</dbReference>
<protein>
    <recommendedName>
        <fullName evidence="2">3-phytase</fullName>
        <ecNumber evidence="2">3.1.3.8</ecNumber>
    </recommendedName>
</protein>
<dbReference type="Gene3D" id="3.40.50.1240">
    <property type="entry name" value="Phosphoglycerate mutase-like"/>
    <property type="match status" value="1"/>
</dbReference>
<keyword evidence="5" id="KW-1133">Transmembrane helix</keyword>
<evidence type="ECO:0000256" key="2">
    <source>
        <dbReference type="ARBA" id="ARBA00012632"/>
    </source>
</evidence>
<dbReference type="PANTHER" id="PTHR20963:SF43">
    <property type="entry name" value="PUTATIVE (AFU_ORTHOLOGUE AFUA_7G01240)-RELATED"/>
    <property type="match status" value="1"/>
</dbReference>
<accession>A0A086SVE4</accession>
<name>A0A086SVE4_HAPC1</name>
<evidence type="ECO:0000256" key="4">
    <source>
        <dbReference type="SAM" id="MobiDB-lite"/>
    </source>
</evidence>
<feature type="compositionally biased region" description="Low complexity" evidence="4">
    <location>
        <begin position="1"/>
        <end position="13"/>
    </location>
</feature>
<keyword evidence="5" id="KW-0812">Transmembrane</keyword>
<dbReference type="EC" id="3.1.3.8" evidence="2"/>
<evidence type="ECO:0000313" key="7">
    <source>
        <dbReference type="Proteomes" id="UP000029964"/>
    </source>
</evidence>
<dbReference type="InterPro" id="IPR000560">
    <property type="entry name" value="His_Pase_clade-2"/>
</dbReference>
<dbReference type="GO" id="GO:0003993">
    <property type="term" value="F:acid phosphatase activity"/>
    <property type="evidence" value="ECO:0007669"/>
    <property type="project" value="TreeGrafter"/>
</dbReference>
<dbReference type="SUPFAM" id="SSF53254">
    <property type="entry name" value="Phosphoglycerate mutase-like"/>
    <property type="match status" value="1"/>
</dbReference>
<gene>
    <name evidence="6" type="ORF">ACRE_082230</name>
</gene>
<feature type="region of interest" description="Disordered" evidence="4">
    <location>
        <begin position="1"/>
        <end position="56"/>
    </location>
</feature>
<dbReference type="PANTHER" id="PTHR20963">
    <property type="entry name" value="MULTIPLE INOSITOL POLYPHOSPHATE PHOSPHATASE-RELATED"/>
    <property type="match status" value="1"/>
</dbReference>
<evidence type="ECO:0000256" key="5">
    <source>
        <dbReference type="SAM" id="Phobius"/>
    </source>
</evidence>
<feature type="transmembrane region" description="Helical" evidence="5">
    <location>
        <begin position="63"/>
        <end position="83"/>
    </location>
</feature>
<dbReference type="EMBL" id="JPKY01000148">
    <property type="protein sequence ID" value="KFH41076.1"/>
    <property type="molecule type" value="Genomic_DNA"/>
</dbReference>
<dbReference type="OrthoDB" id="6509975at2759"/>
<reference evidence="7" key="1">
    <citation type="journal article" date="2014" name="Genome Announc.">
        <title>Genome sequence and annotation of Acremonium chrysogenum, producer of the beta-lactam antibiotic cephalosporin C.</title>
        <authorList>
            <person name="Terfehr D."/>
            <person name="Dahlmann T.A."/>
            <person name="Specht T."/>
            <person name="Zadra I."/>
            <person name="Kuernsteiner H."/>
            <person name="Kueck U."/>
        </authorList>
    </citation>
    <scope>NUCLEOTIDE SEQUENCE [LARGE SCALE GENOMIC DNA]</scope>
    <source>
        <strain evidence="7">ATCC 11550 / CBS 779.69 / DSM 880 / IAM 14645 / JCM 23072 / IMI 49137</strain>
    </source>
</reference>
<comment type="similarity">
    <text evidence="1">Belongs to the histidine acid phosphatase family.</text>
</comment>
<evidence type="ECO:0000313" key="6">
    <source>
        <dbReference type="EMBL" id="KFH41076.1"/>
    </source>
</evidence>
<dbReference type="AlphaFoldDB" id="A0A086SVE4"/>
<dbReference type="PROSITE" id="PS00616">
    <property type="entry name" value="HIS_ACID_PHOSPHAT_1"/>
    <property type="match status" value="1"/>
</dbReference>
<sequence length="609" mass="67129">MAVASSSSGSGTSVPIARLNSSQYQPLDEATESDDGNGNDTELGKDPRQPLVRPRQDTRFRNATYVLSVLLIILLASNLYTALPYSFHSGRGQLGSGSDNCPGSRPPPPQYFRTSPALWAGPTATGPPAFLAQTRVFDPAATYVPNEPLQTSIPIEGRKSENDSSIFKMMGHLTPYSPAPGWGVDEYPLPEGAEIVQVQMLSRHGARYPTGNANVMKLGDRIADAGEGFEPHGDLSFLKNWKYQLGAEVLVPKGRQELYESGVLHNYMYGKLYNPESKIVIRTTTQDRMLRSAENWAAGFFGLDWTNNVTIEVIIEEHGFNNSLAGGLNCPNTWGKSTGPDAQATWTNVYLQDALSRFQSMTDGFDWTIEDVYAAQSMCPYETVAYGSSNFCELFTYEEWQGFGYSIDLWFAGGSTFHSPTGRAVGIGYQQEVMARLKNHTLGYSHSQINTTLDSSTETFPLNQSLYFDFSHDTNIASVLTAFGLRQFAEDLPADRYPGDHALTIAHVTPFGARLDIEVIKAPKPVSPDREGYLDGGETKYIHFVLNQRTLPLGKSFPECGADRKDGWCEFDTFLKIQEGMADLAQYDFACFGDYPSKPYGEVKDGAPN</sequence>
<evidence type="ECO:0000256" key="3">
    <source>
        <dbReference type="ARBA" id="ARBA00022801"/>
    </source>
</evidence>
<dbReference type="HOGENOM" id="CLU_020880_2_1_1"/>
<keyword evidence="5" id="KW-0472">Membrane</keyword>
<dbReference type="PROSITE" id="PS00778">
    <property type="entry name" value="HIS_ACID_PHOSPHAT_2"/>
    <property type="match status" value="1"/>
</dbReference>
<proteinExistence type="inferred from homology"/>
<keyword evidence="7" id="KW-1185">Reference proteome</keyword>
<dbReference type="Pfam" id="PF00328">
    <property type="entry name" value="His_Phos_2"/>
    <property type="match status" value="1"/>
</dbReference>
<dbReference type="STRING" id="857340.A0A086SVE4"/>
<evidence type="ECO:0000256" key="1">
    <source>
        <dbReference type="ARBA" id="ARBA00005375"/>
    </source>
</evidence>
<dbReference type="Proteomes" id="UP000029964">
    <property type="component" value="Unassembled WGS sequence"/>
</dbReference>
<organism evidence="6 7">
    <name type="scientific">Hapsidospora chrysogenum (strain ATCC 11550 / CBS 779.69 / DSM 880 / IAM 14645 / JCM 23072 / IMI 49137)</name>
    <name type="common">Acremonium chrysogenum</name>
    <dbReference type="NCBI Taxonomy" id="857340"/>
    <lineage>
        <taxon>Eukaryota</taxon>
        <taxon>Fungi</taxon>
        <taxon>Dikarya</taxon>
        <taxon>Ascomycota</taxon>
        <taxon>Pezizomycotina</taxon>
        <taxon>Sordariomycetes</taxon>
        <taxon>Hypocreomycetidae</taxon>
        <taxon>Hypocreales</taxon>
        <taxon>Bionectriaceae</taxon>
        <taxon>Hapsidospora</taxon>
    </lineage>
</organism>